<dbReference type="InterPro" id="IPR036259">
    <property type="entry name" value="MFS_trans_sf"/>
</dbReference>
<reference evidence="5 6" key="1">
    <citation type="journal article" date="2016" name="Nat. Commun.">
        <title>Thousands of microbial genomes shed light on interconnected biogeochemical processes in an aquifer system.</title>
        <authorList>
            <person name="Anantharaman K."/>
            <person name="Brown C.T."/>
            <person name="Hug L.A."/>
            <person name="Sharon I."/>
            <person name="Castelle C.J."/>
            <person name="Probst A.J."/>
            <person name="Thomas B.C."/>
            <person name="Singh A."/>
            <person name="Wilkins M.J."/>
            <person name="Karaoz U."/>
            <person name="Brodie E.L."/>
            <person name="Williams K.H."/>
            <person name="Hubbard S.S."/>
            <person name="Banfield J.F."/>
        </authorList>
    </citation>
    <scope>NUCLEOTIDE SEQUENCE [LARGE SCALE GENOMIC DNA]</scope>
</reference>
<dbReference type="Gene3D" id="3.40.630.10">
    <property type="entry name" value="Zn peptidases"/>
    <property type="match status" value="1"/>
</dbReference>
<evidence type="ECO:0000256" key="3">
    <source>
        <dbReference type="SAM" id="Phobius"/>
    </source>
</evidence>
<accession>A0A1F7J0W6</accession>
<feature type="domain" description="Peptidase M28" evidence="4">
    <location>
        <begin position="576"/>
        <end position="788"/>
    </location>
</feature>
<gene>
    <name evidence="5" type="ORF">A3A93_00035</name>
</gene>
<comment type="caution">
    <text evidence="5">The sequence shown here is derived from an EMBL/GenBank/DDBJ whole genome shotgun (WGS) entry which is preliminary data.</text>
</comment>
<dbReference type="Gene3D" id="3.40.50.150">
    <property type="entry name" value="Vaccinia Virus protein VP39"/>
    <property type="match status" value="1"/>
</dbReference>
<feature type="transmembrane region" description="Helical" evidence="3">
    <location>
        <begin position="204"/>
        <end position="221"/>
    </location>
</feature>
<keyword evidence="1" id="KW-0808">Transferase</keyword>
<dbReference type="Gene3D" id="1.20.1250.20">
    <property type="entry name" value="MFS general substrate transporter like domains"/>
    <property type="match status" value="1"/>
</dbReference>
<feature type="transmembrane region" description="Helical" evidence="3">
    <location>
        <begin position="150"/>
        <end position="170"/>
    </location>
</feature>
<evidence type="ECO:0000256" key="1">
    <source>
        <dbReference type="ARBA" id="ARBA00022679"/>
    </source>
</evidence>
<dbReference type="SUPFAM" id="SSF103473">
    <property type="entry name" value="MFS general substrate transporter"/>
    <property type="match status" value="1"/>
</dbReference>
<dbReference type="AlphaFoldDB" id="A0A1F7J0W6"/>
<feature type="transmembrane region" description="Helical" evidence="3">
    <location>
        <begin position="109"/>
        <end position="129"/>
    </location>
</feature>
<dbReference type="STRING" id="1802061.A3A93_00035"/>
<evidence type="ECO:0000259" key="4">
    <source>
        <dbReference type="Pfam" id="PF04389"/>
    </source>
</evidence>
<sequence>MRFIKKNGLLFVVFITGASVLIVEVVAVRILSPYYGNTIFTVSSVISVILAALSLGYYAGGKMADRHPSYRWFFGIILLSGLTLLLLYIIGNIFLPILSSNFSMSAGPLVSSMILFLLPGLLLGMLSPYAIKLQSVHFPKQGVGSVAGKIFFWSTLGSIIGSLLAGFVLIPKFGINQIIITVGVILFFLGFIPLLGLNVKYTKGAIFIFILIVVVIFFTPFKQNKNDVYSKDGVYEKITIYDGVAFGRPTRFFQQDRSSSGAMFLDSDDQTDLVFDYTKYYSIYKIFTPKVKNALVIGGGAYSIPKALLAELPDVKVEVAEIEPSLFELSKKYFKLSDTSRLQNDTIDGRQLLKNSKKKYDLIFSDVYYSLFSVPAHFTTQEFFTIAKEKLNFDGIFIASMIGDLSRQQPSLIMSEIRTFQTVFPNSFFFAVDSPIKRESQNIVFVGYNSDKEIDLSLPSIAKHPNPIISSLRNQIIDTKRFELSVYPVLTDNFSPVEYLTGRILQKSFDVRSSIAEEMLALVAQQLRYGPRYLSAEGHAKVQDFILAEMKEFTPEVSTQIWEHTAKNGEVNKLTNIVARLYPTQKRRILLGTHYDSKKLADKDKNTPDQAVPGANDSASGVAVLVDLSRELATSNISPNVGIDVVFFDGEEGEENQGGDYSNWEPLGSTYFAKNLDEIYGDNKPIGAIVLDMVCDKNLKIYKEKSSSLNAPNQVEAFWNIGQRFDSNVFQNKVGESIFDDHTPLNRVGIPSFLLIDFEYPYYHTTQDTLDKCSAKSMGTIATVVHDYLYSIQ</sequence>
<evidence type="ECO:0000313" key="5">
    <source>
        <dbReference type="EMBL" id="OGK49257.1"/>
    </source>
</evidence>
<evidence type="ECO:0000313" key="6">
    <source>
        <dbReference type="Proteomes" id="UP000177141"/>
    </source>
</evidence>
<feature type="transmembrane region" description="Helical" evidence="3">
    <location>
        <begin position="72"/>
        <end position="97"/>
    </location>
</feature>
<dbReference type="InterPro" id="IPR040234">
    <property type="entry name" value="QC/QCL"/>
</dbReference>
<dbReference type="SUPFAM" id="SSF53187">
    <property type="entry name" value="Zn-dependent exopeptidases"/>
    <property type="match status" value="1"/>
</dbReference>
<proteinExistence type="predicted"/>
<dbReference type="EMBL" id="MGAL01000002">
    <property type="protein sequence ID" value="OGK49257.1"/>
    <property type="molecule type" value="Genomic_DNA"/>
</dbReference>
<feature type="transmembrane region" description="Helical" evidence="3">
    <location>
        <begin position="176"/>
        <end position="197"/>
    </location>
</feature>
<dbReference type="GO" id="GO:0008270">
    <property type="term" value="F:zinc ion binding"/>
    <property type="evidence" value="ECO:0007669"/>
    <property type="project" value="TreeGrafter"/>
</dbReference>
<keyword evidence="3" id="KW-0812">Transmembrane</keyword>
<dbReference type="PANTHER" id="PTHR12283">
    <property type="entry name" value="GLUTAMINYL-PEPTIDE CYCLOTRANSFERASE"/>
    <property type="match status" value="1"/>
</dbReference>
<organism evidence="5 6">
    <name type="scientific">Candidatus Roizmanbacteria bacterium RIFCSPLOWO2_01_FULL_38_12</name>
    <dbReference type="NCBI Taxonomy" id="1802061"/>
    <lineage>
        <taxon>Bacteria</taxon>
        <taxon>Candidatus Roizmaniibacteriota</taxon>
    </lineage>
</organism>
<dbReference type="InterPro" id="IPR007484">
    <property type="entry name" value="Peptidase_M28"/>
</dbReference>
<keyword evidence="3" id="KW-1133">Transmembrane helix</keyword>
<feature type="transmembrane region" description="Helical" evidence="3">
    <location>
        <begin position="38"/>
        <end position="60"/>
    </location>
</feature>
<dbReference type="Pfam" id="PF04389">
    <property type="entry name" value="Peptidase_M28"/>
    <property type="match status" value="1"/>
</dbReference>
<dbReference type="NCBIfam" id="NF037959">
    <property type="entry name" value="MFS_SpdSyn"/>
    <property type="match status" value="1"/>
</dbReference>
<dbReference type="SUPFAM" id="SSF53335">
    <property type="entry name" value="S-adenosyl-L-methionine-dependent methyltransferases"/>
    <property type="match status" value="1"/>
</dbReference>
<dbReference type="Proteomes" id="UP000177141">
    <property type="component" value="Unassembled WGS sequence"/>
</dbReference>
<dbReference type="Pfam" id="PF01564">
    <property type="entry name" value="Spermine_synth"/>
    <property type="match status" value="1"/>
</dbReference>
<feature type="transmembrane region" description="Helical" evidence="3">
    <location>
        <begin position="9"/>
        <end position="32"/>
    </location>
</feature>
<protein>
    <recommendedName>
        <fullName evidence="4">Peptidase M28 domain-containing protein</fullName>
    </recommendedName>
</protein>
<evidence type="ECO:0000256" key="2">
    <source>
        <dbReference type="ARBA" id="ARBA00023315"/>
    </source>
</evidence>
<name>A0A1F7J0W6_9BACT</name>
<keyword evidence="2" id="KW-0012">Acyltransferase</keyword>
<dbReference type="InterPro" id="IPR029063">
    <property type="entry name" value="SAM-dependent_MTases_sf"/>
</dbReference>
<dbReference type="GO" id="GO:0016603">
    <property type="term" value="F:glutaminyl-peptide cyclotransferase activity"/>
    <property type="evidence" value="ECO:0007669"/>
    <property type="project" value="TreeGrafter"/>
</dbReference>
<keyword evidence="3" id="KW-0472">Membrane</keyword>
<dbReference type="PANTHER" id="PTHR12283:SF6">
    <property type="entry name" value="GLUTAMINYL-PEPTIDE CYCLOTRANSFERASE-RELATED"/>
    <property type="match status" value="1"/>
</dbReference>